<accession>A0A830GMD0</accession>
<reference evidence="4" key="1">
    <citation type="journal article" date="2014" name="Int. J. Syst. Evol. Microbiol.">
        <title>Complete genome sequence of Corynebacterium casei LMG S-19264T (=DSM 44701T), isolated from a smear-ripened cheese.</title>
        <authorList>
            <consortium name="US DOE Joint Genome Institute (JGI-PGF)"/>
            <person name="Walter F."/>
            <person name="Albersmeier A."/>
            <person name="Kalinowski J."/>
            <person name="Ruckert C."/>
        </authorList>
    </citation>
    <scope>NUCLEOTIDE SEQUENCE</scope>
    <source>
        <strain evidence="4">JCM 17820</strain>
    </source>
</reference>
<dbReference type="Gene3D" id="2.60.40.10">
    <property type="entry name" value="Immunoglobulins"/>
    <property type="match status" value="1"/>
</dbReference>
<dbReference type="SUPFAM" id="SSF50998">
    <property type="entry name" value="Quinoprotein alcohol dehydrogenase-like"/>
    <property type="match status" value="2"/>
</dbReference>
<feature type="compositionally biased region" description="Polar residues" evidence="1">
    <location>
        <begin position="43"/>
        <end position="57"/>
    </location>
</feature>
<keyword evidence="5" id="KW-1185">Reference proteome</keyword>
<dbReference type="InterPro" id="IPR002372">
    <property type="entry name" value="PQQ_rpt_dom"/>
</dbReference>
<feature type="region of interest" description="Disordered" evidence="1">
    <location>
        <begin position="148"/>
        <end position="167"/>
    </location>
</feature>
<dbReference type="InterPro" id="IPR000601">
    <property type="entry name" value="PKD_dom"/>
</dbReference>
<evidence type="ECO:0000259" key="3">
    <source>
        <dbReference type="Pfam" id="PF13360"/>
    </source>
</evidence>
<evidence type="ECO:0000313" key="5">
    <source>
        <dbReference type="Proteomes" id="UP000605784"/>
    </source>
</evidence>
<feature type="domain" description="Pyrrolo-quinoline quinone repeat" evidence="3">
    <location>
        <begin position="313"/>
        <end position="440"/>
    </location>
</feature>
<comment type="caution">
    <text evidence="4">The sequence shown here is derived from an EMBL/GenBank/DDBJ whole genome shotgun (WGS) entry which is preliminary data.</text>
</comment>
<dbReference type="Pfam" id="PF00801">
    <property type="entry name" value="PKD"/>
    <property type="match status" value="1"/>
</dbReference>
<evidence type="ECO:0000256" key="1">
    <source>
        <dbReference type="SAM" id="MobiDB-lite"/>
    </source>
</evidence>
<dbReference type="PANTHER" id="PTHR34512">
    <property type="entry name" value="CELL SURFACE PROTEIN"/>
    <property type="match status" value="1"/>
</dbReference>
<dbReference type="RefSeq" id="WP_188996695.1">
    <property type="nucleotide sequence ID" value="NZ_BMOU01000002.1"/>
</dbReference>
<dbReference type="InterPro" id="IPR011047">
    <property type="entry name" value="Quinoprotein_ADH-like_sf"/>
</dbReference>
<feature type="domain" description="PKD" evidence="2">
    <location>
        <begin position="473"/>
        <end position="540"/>
    </location>
</feature>
<dbReference type="EMBL" id="BMOU01000002">
    <property type="protein sequence ID" value="GGN93249.1"/>
    <property type="molecule type" value="Genomic_DNA"/>
</dbReference>
<dbReference type="Gene3D" id="2.40.128.630">
    <property type="match status" value="1"/>
</dbReference>
<evidence type="ECO:0000259" key="2">
    <source>
        <dbReference type="Pfam" id="PF00801"/>
    </source>
</evidence>
<dbReference type="Proteomes" id="UP000605784">
    <property type="component" value="Unassembled WGS sequence"/>
</dbReference>
<feature type="region of interest" description="Disordered" evidence="1">
    <location>
        <begin position="26"/>
        <end position="87"/>
    </location>
</feature>
<dbReference type="SMART" id="SM00564">
    <property type="entry name" value="PQQ"/>
    <property type="match status" value="7"/>
</dbReference>
<dbReference type="AlphaFoldDB" id="A0A830GMD0"/>
<feature type="domain" description="Pyrrolo-quinoline quinone repeat" evidence="3">
    <location>
        <begin position="83"/>
        <end position="217"/>
    </location>
</feature>
<sequence>MSRQQLVALVLTVAVCVSLVPVAVAGPTDADDWPGERGGPAATGSNAGNAPSGTNVTLAHEYPAGDSRAGVVHQNGTRGAGEPTTPAVVDGTMYVGYDHTGSPGYHSRGDVVAYDTTTGEMVWNRTALPKVRSTPSVGNDRVYVTGTGPIYDRQHPEEASAVGGRPGGTFAMNATTGEMEWSRNVSGQGQVLGEDRLYVNTGRAVALNATTGETVWDGPEDVRPTHLALSNGTLVLTEASRNVSVVALNATTGTVEWNATLDTSAESADPSGLAIDDGTVYVSDGEDTLGALSLADGAVEWRRDYGQSGEQSGLTAPAVQNGTVYVSETLGHSAVYAHDAETGATEWQFDPAGAAFAAPTVANGTVYVPAKQELASGDRTSEGVYALNASTGERRWTYADDRPIDRSTVAVTPAEGHVYVTLGEREIFYNDGALYALNASDEAPADYNRFVDRIDDDPAPSVTLASDPPNAEDQNLPGGYNVTLTANASDTDGTVTAIEWDVDADGEFEQSGESVTIPLDYCGALTVTVRVTDDDGNVATDRIVLSTV</sequence>
<dbReference type="Gene3D" id="2.130.10.10">
    <property type="entry name" value="YVTN repeat-like/Quinoprotein amine dehydrogenase"/>
    <property type="match status" value="1"/>
</dbReference>
<protein>
    <recommendedName>
        <fullName evidence="6">Outer membrane protein assembly factor BamB, contains PQQ-like beta-propeller repeat</fullName>
    </recommendedName>
</protein>
<proteinExistence type="predicted"/>
<gene>
    <name evidence="4" type="ORF">GCM10009030_18440</name>
</gene>
<evidence type="ECO:0008006" key="6">
    <source>
        <dbReference type="Google" id="ProtNLM"/>
    </source>
</evidence>
<reference evidence="4" key="2">
    <citation type="submission" date="2020-09" db="EMBL/GenBank/DDBJ databases">
        <authorList>
            <person name="Sun Q."/>
            <person name="Ohkuma M."/>
        </authorList>
    </citation>
    <scope>NUCLEOTIDE SEQUENCE</scope>
    <source>
        <strain evidence="4">JCM 17820</strain>
    </source>
</reference>
<dbReference type="InterPro" id="IPR018391">
    <property type="entry name" value="PQQ_b-propeller_rpt"/>
</dbReference>
<dbReference type="SUPFAM" id="SSF49299">
    <property type="entry name" value="PKD domain"/>
    <property type="match status" value="1"/>
</dbReference>
<name>A0A830GMD0_9EURY</name>
<dbReference type="PANTHER" id="PTHR34512:SF30">
    <property type="entry name" value="OUTER MEMBRANE PROTEIN ASSEMBLY FACTOR BAMB"/>
    <property type="match status" value="1"/>
</dbReference>
<dbReference type="InterPro" id="IPR013783">
    <property type="entry name" value="Ig-like_fold"/>
</dbReference>
<organism evidence="4 5">
    <name type="scientific">Haloarcula pellucida</name>
    <dbReference type="NCBI Taxonomy" id="1427151"/>
    <lineage>
        <taxon>Archaea</taxon>
        <taxon>Methanobacteriati</taxon>
        <taxon>Methanobacteriota</taxon>
        <taxon>Stenosarchaea group</taxon>
        <taxon>Halobacteria</taxon>
        <taxon>Halobacteriales</taxon>
        <taxon>Haloarculaceae</taxon>
        <taxon>Haloarcula</taxon>
    </lineage>
</organism>
<dbReference type="InterPro" id="IPR015943">
    <property type="entry name" value="WD40/YVTN_repeat-like_dom_sf"/>
</dbReference>
<dbReference type="InterPro" id="IPR035986">
    <property type="entry name" value="PKD_dom_sf"/>
</dbReference>
<evidence type="ECO:0000313" key="4">
    <source>
        <dbReference type="EMBL" id="GGN93249.1"/>
    </source>
</evidence>
<dbReference type="Pfam" id="PF13360">
    <property type="entry name" value="PQQ_2"/>
    <property type="match status" value="2"/>
</dbReference>